<dbReference type="GO" id="GO:0009396">
    <property type="term" value="P:folic acid-containing compound biosynthetic process"/>
    <property type="evidence" value="ECO:0007669"/>
    <property type="project" value="InterPro"/>
</dbReference>
<dbReference type="GO" id="GO:0000162">
    <property type="term" value="P:L-tryptophan biosynthetic process"/>
    <property type="evidence" value="ECO:0007669"/>
    <property type="project" value="TreeGrafter"/>
</dbReference>
<dbReference type="Gene3D" id="3.60.120.10">
    <property type="entry name" value="Anthranilate synthase"/>
    <property type="match status" value="1"/>
</dbReference>
<dbReference type="InterPro" id="IPR015890">
    <property type="entry name" value="Chorismate_C"/>
</dbReference>
<dbReference type="PRINTS" id="PR00095">
    <property type="entry name" value="ANTSNTHASEI"/>
</dbReference>
<dbReference type="AlphaFoldDB" id="A0A3B0V2H7"/>
<dbReference type="InterPro" id="IPR036038">
    <property type="entry name" value="Aminotransferase-like"/>
</dbReference>
<dbReference type="InterPro" id="IPR001544">
    <property type="entry name" value="Aminotrans_IV"/>
</dbReference>
<dbReference type="InterPro" id="IPR043131">
    <property type="entry name" value="BCAT-like_N"/>
</dbReference>
<organism evidence="2">
    <name type="scientific">hydrothermal vent metagenome</name>
    <dbReference type="NCBI Taxonomy" id="652676"/>
    <lineage>
        <taxon>unclassified sequences</taxon>
        <taxon>metagenomes</taxon>
        <taxon>ecological metagenomes</taxon>
    </lineage>
</organism>
<protein>
    <submittedName>
        <fullName evidence="2">Para-aminobenzoate synthase, aminase component / Aminodeoxychorismate lyase</fullName>
        <ecNumber evidence="2">2.6.1.85</ecNumber>
        <ecNumber evidence="2">4.1.3.38</ecNumber>
    </submittedName>
</protein>
<dbReference type="EC" id="2.6.1.85" evidence="2"/>
<evidence type="ECO:0000313" key="2">
    <source>
        <dbReference type="EMBL" id="VAW37715.1"/>
    </source>
</evidence>
<dbReference type="Pfam" id="PF00425">
    <property type="entry name" value="Chorismate_bind"/>
    <property type="match status" value="1"/>
</dbReference>
<dbReference type="Gene3D" id="3.30.470.10">
    <property type="match status" value="1"/>
</dbReference>
<dbReference type="SUPFAM" id="SSF56322">
    <property type="entry name" value="ADC synthase"/>
    <property type="match status" value="1"/>
</dbReference>
<reference evidence="2" key="1">
    <citation type="submission" date="2018-06" db="EMBL/GenBank/DDBJ databases">
        <authorList>
            <person name="Zhirakovskaya E."/>
        </authorList>
    </citation>
    <scope>NUCLEOTIDE SEQUENCE</scope>
</reference>
<dbReference type="InterPro" id="IPR019999">
    <property type="entry name" value="Anth_synth_I-like"/>
</dbReference>
<accession>A0A3B0V2H7</accession>
<proteinExistence type="predicted"/>
<gene>
    <name evidence="2" type="ORF">MNBD_DELTA03-555</name>
</gene>
<evidence type="ECO:0000259" key="1">
    <source>
        <dbReference type="Pfam" id="PF00425"/>
    </source>
</evidence>
<feature type="domain" description="Chorismate-utilising enzyme C-terminal" evidence="1">
    <location>
        <begin position="149"/>
        <end position="402"/>
    </location>
</feature>
<keyword evidence="2" id="KW-0808">Transferase</keyword>
<dbReference type="InterPro" id="IPR043132">
    <property type="entry name" value="BCAT-like_C"/>
</dbReference>
<dbReference type="SUPFAM" id="SSF56752">
    <property type="entry name" value="D-aminoacid aminotransferase-like PLP-dependent enzymes"/>
    <property type="match status" value="1"/>
</dbReference>
<keyword evidence="2" id="KW-0032">Aminotransferase</keyword>
<dbReference type="GO" id="GO:0046820">
    <property type="term" value="F:4-amino-4-deoxychorismate synthase activity"/>
    <property type="evidence" value="ECO:0007669"/>
    <property type="project" value="UniProtKB-EC"/>
</dbReference>
<name>A0A3B0V2H7_9ZZZZ</name>
<sequence length="636" mass="72168">MRPLPDNLLNNILDFLRREEDFVFLETSKVSEENYTSLIFSRPLKYISYSAGTQGPADFFAELENYRRRGYFLAGQLDYEFGLELEPALRGLGRQIEEGKILASFGVFEAPITYDHREGEFNRPLPFADRRQGTRQGFRISNLRPSMTRERFLRALRAIKDYLLSGDTYQVNFTLKYLFDFAGDPDALYRRLRLNQPVAYSAYIKAGDRRLLSFSPELFFRKKGQKCIVKPMKGTMPRGHGLQDDLGLARFLAADGKNRSENVMIVDLLRNDLGRLCEPGSVRTTAMFEVETFSTLHQMTSTVEGTLQRHTGLEELFRALFPCGSVTGAPKIRTMEIINELEGGERGTYTGALGFIAPDGEAVFNVPIRTIALGNGRGEMGIGAGITHDSEPRDEWRETLLKGRFLSNPHPEFQLIETILWQAGDGFWLFDQHLQRLRDSALYFSYPLDLHRLRQRLLAMADNWAALPSNRRLRVLLFRDGSIDITVVECGPPAALSLTGPPAGGGAQQELLPLIEISPQKTDSSNIYLYHKTTMRELYNKERRRAGRDGLYEIIFCNERDEITEGTISNIIIRRQGHFFTPPVDCGLLPGMARRMLIEGRQISEEVLTAADLYDAESIYFVNSVRGLVEVRIATP</sequence>
<dbReference type="EMBL" id="UOEX01000222">
    <property type="protein sequence ID" value="VAW37715.1"/>
    <property type="molecule type" value="Genomic_DNA"/>
</dbReference>
<dbReference type="Gene3D" id="3.20.10.10">
    <property type="entry name" value="D-amino Acid Aminotransferase, subunit A, domain 2"/>
    <property type="match status" value="1"/>
</dbReference>
<dbReference type="NCBIfam" id="TIGR00553">
    <property type="entry name" value="pabB"/>
    <property type="match status" value="1"/>
</dbReference>
<dbReference type="InterPro" id="IPR005802">
    <property type="entry name" value="ADC_synth_comp_1"/>
</dbReference>
<dbReference type="EC" id="4.1.3.38" evidence="2"/>
<dbReference type="PANTHER" id="PTHR11236">
    <property type="entry name" value="AMINOBENZOATE/ANTHRANILATE SYNTHASE"/>
    <property type="match status" value="1"/>
</dbReference>
<dbReference type="PANTHER" id="PTHR11236:SF50">
    <property type="entry name" value="AMINODEOXYCHORISMATE SYNTHASE COMPONENT 1"/>
    <property type="match status" value="1"/>
</dbReference>
<keyword evidence="2" id="KW-0456">Lyase</keyword>
<dbReference type="GO" id="GO:0008696">
    <property type="term" value="F:4-amino-4-deoxychorismate lyase activity"/>
    <property type="evidence" value="ECO:0007669"/>
    <property type="project" value="UniProtKB-EC"/>
</dbReference>
<dbReference type="InterPro" id="IPR005801">
    <property type="entry name" value="ADC_synthase"/>
</dbReference>
<dbReference type="Pfam" id="PF01063">
    <property type="entry name" value="Aminotran_4"/>
    <property type="match status" value="1"/>
</dbReference>